<keyword evidence="3" id="KW-1185">Reference proteome</keyword>
<reference evidence="3" key="1">
    <citation type="journal article" date="2013" name="Nat. Genet.">
        <title>The duck genome and transcriptome provide insight into an avian influenza virus reservoir species.</title>
        <authorList>
            <person name="Huang Y."/>
            <person name="Li Y."/>
            <person name="Burt D.W."/>
            <person name="Chen H."/>
            <person name="Zhang Y."/>
            <person name="Qian W."/>
            <person name="Kim H."/>
            <person name="Gan S."/>
            <person name="Zhao Y."/>
            <person name="Li J."/>
            <person name="Yi K."/>
            <person name="Feng H."/>
            <person name="Zhu P."/>
            <person name="Li B."/>
            <person name="Liu Q."/>
            <person name="Fairley S."/>
            <person name="Magor K.E."/>
            <person name="Du Z."/>
            <person name="Hu X."/>
            <person name="Goodman L."/>
            <person name="Tafer H."/>
            <person name="Vignal A."/>
            <person name="Lee T."/>
            <person name="Kim K.W."/>
            <person name="Sheng Z."/>
            <person name="An Y."/>
            <person name="Searle S."/>
            <person name="Herrero J."/>
            <person name="Groenen M.A."/>
            <person name="Crooijmans R.P."/>
            <person name="Faraut T."/>
            <person name="Cai Q."/>
            <person name="Webster R.G."/>
            <person name="Aldridge J.R."/>
            <person name="Warren W.C."/>
            <person name="Bartschat S."/>
            <person name="Kehr S."/>
            <person name="Marz M."/>
            <person name="Stadler P.F."/>
            <person name="Smith J."/>
            <person name="Kraus R.H."/>
            <person name="Zhao Y."/>
            <person name="Ren L."/>
            <person name="Fei J."/>
            <person name="Morisson M."/>
            <person name="Kaiser P."/>
            <person name="Griffin D.K."/>
            <person name="Rao M."/>
            <person name="Pitel F."/>
            <person name="Wang J."/>
            <person name="Li N."/>
        </authorList>
    </citation>
    <scope>NUCLEOTIDE SEQUENCE [LARGE SCALE GENOMIC DNA]</scope>
</reference>
<protein>
    <submittedName>
        <fullName evidence="2">Uncharacterized protein</fullName>
    </submittedName>
</protein>
<dbReference type="EMBL" id="KB744667">
    <property type="protein sequence ID" value="EOA94629.1"/>
    <property type="molecule type" value="Genomic_DNA"/>
</dbReference>
<keyword evidence="1" id="KW-0472">Membrane</keyword>
<name>R0KZL5_ANAPL</name>
<dbReference type="AlphaFoldDB" id="R0KZL5"/>
<evidence type="ECO:0000313" key="2">
    <source>
        <dbReference type="EMBL" id="EOA94629.1"/>
    </source>
</evidence>
<evidence type="ECO:0000313" key="3">
    <source>
        <dbReference type="Proteomes" id="UP000296049"/>
    </source>
</evidence>
<feature type="transmembrane region" description="Helical" evidence="1">
    <location>
        <begin position="135"/>
        <end position="155"/>
    </location>
</feature>
<keyword evidence="1" id="KW-1133">Transmembrane helix</keyword>
<accession>R0KZL5</accession>
<gene>
    <name evidence="2" type="ORF">Anapl_05937</name>
</gene>
<sequence length="334" mass="36032">MHKSRAWIGSIKGLRTSWDCVRQMKPVCGAVPCPGRGAARQVLCLHLGSCCCSVLRRDPYWGESAAAAAKAQAPTAAQRCLKHGTGEVSQKRLHVKFYRHFLNTSCKSGEISFLISCTSEAGDSLLLFFFSMRLAFWKLFAAIAVIVAITSSAALGAPAPGGLGCAAPPTGAAGLCWSPDPCEGWREQWGCARADVGGTAAWARRACSCLRKGEAVRWLSQRPPRAARQRGCCFPDEAPLLALHQRLEKSGLSACWGVQTPHGCCSCCCHATDEGLQMPPPRQDLSIAHGWVWVWLSWGPPKTLQRAAAELGARVVRELPAEGMWEDCTGQMTP</sequence>
<proteinExistence type="predicted"/>
<keyword evidence="1" id="KW-0812">Transmembrane</keyword>
<organism evidence="2 3">
    <name type="scientific">Anas platyrhynchos</name>
    <name type="common">Mallard</name>
    <name type="synonym">Anas boschas</name>
    <dbReference type="NCBI Taxonomy" id="8839"/>
    <lineage>
        <taxon>Eukaryota</taxon>
        <taxon>Metazoa</taxon>
        <taxon>Chordata</taxon>
        <taxon>Craniata</taxon>
        <taxon>Vertebrata</taxon>
        <taxon>Euteleostomi</taxon>
        <taxon>Archelosauria</taxon>
        <taxon>Archosauria</taxon>
        <taxon>Dinosauria</taxon>
        <taxon>Saurischia</taxon>
        <taxon>Theropoda</taxon>
        <taxon>Coelurosauria</taxon>
        <taxon>Aves</taxon>
        <taxon>Neognathae</taxon>
        <taxon>Galloanserae</taxon>
        <taxon>Anseriformes</taxon>
        <taxon>Anatidae</taxon>
        <taxon>Anatinae</taxon>
        <taxon>Anas</taxon>
    </lineage>
</organism>
<dbReference type="Proteomes" id="UP000296049">
    <property type="component" value="Unassembled WGS sequence"/>
</dbReference>
<evidence type="ECO:0000256" key="1">
    <source>
        <dbReference type="SAM" id="Phobius"/>
    </source>
</evidence>